<feature type="region of interest" description="Disordered" evidence="1">
    <location>
        <begin position="117"/>
        <end position="169"/>
    </location>
</feature>
<accession>A0A9P5NX80</accession>
<evidence type="ECO:0000313" key="3">
    <source>
        <dbReference type="Proteomes" id="UP000724874"/>
    </source>
</evidence>
<dbReference type="EMBL" id="JADNYJ010000014">
    <property type="protein sequence ID" value="KAF8907609.1"/>
    <property type="molecule type" value="Genomic_DNA"/>
</dbReference>
<name>A0A9P5NX80_GYMJU</name>
<sequence length="185" mass="20462">MSSSLFHLRYQLWSTLHHNPVDTKQDSRPVVLEHVLCQWSAKLQVPEYIEECHSQTIIPRFASALQFLVVCIQLGHTVVVPSPPNPADKYDQELDSHPVSQAESDALKKVEDDALKRGQPAVSDPTVLGNEPIISTPSGASPQHRKTKCQPTLPPTPMPSKLCSKPKQTSRAMEAGYVFPSNHAL</sequence>
<keyword evidence="3" id="KW-1185">Reference proteome</keyword>
<protein>
    <submittedName>
        <fullName evidence="2">Uncharacterized protein</fullName>
    </submittedName>
</protein>
<organism evidence="2 3">
    <name type="scientific">Gymnopilus junonius</name>
    <name type="common">Spectacular rustgill mushroom</name>
    <name type="synonym">Gymnopilus spectabilis subsp. junonius</name>
    <dbReference type="NCBI Taxonomy" id="109634"/>
    <lineage>
        <taxon>Eukaryota</taxon>
        <taxon>Fungi</taxon>
        <taxon>Dikarya</taxon>
        <taxon>Basidiomycota</taxon>
        <taxon>Agaricomycotina</taxon>
        <taxon>Agaricomycetes</taxon>
        <taxon>Agaricomycetidae</taxon>
        <taxon>Agaricales</taxon>
        <taxon>Agaricineae</taxon>
        <taxon>Hymenogastraceae</taxon>
        <taxon>Gymnopilus</taxon>
    </lineage>
</organism>
<dbReference type="Proteomes" id="UP000724874">
    <property type="component" value="Unassembled WGS sequence"/>
</dbReference>
<reference evidence="2" key="1">
    <citation type="submission" date="2020-11" db="EMBL/GenBank/DDBJ databases">
        <authorList>
            <consortium name="DOE Joint Genome Institute"/>
            <person name="Ahrendt S."/>
            <person name="Riley R."/>
            <person name="Andreopoulos W."/>
            <person name="LaButti K."/>
            <person name="Pangilinan J."/>
            <person name="Ruiz-duenas F.J."/>
            <person name="Barrasa J.M."/>
            <person name="Sanchez-Garcia M."/>
            <person name="Camarero S."/>
            <person name="Miyauchi S."/>
            <person name="Serrano A."/>
            <person name="Linde D."/>
            <person name="Babiker R."/>
            <person name="Drula E."/>
            <person name="Ayuso-Fernandez I."/>
            <person name="Pacheco R."/>
            <person name="Padilla G."/>
            <person name="Ferreira P."/>
            <person name="Barriuso J."/>
            <person name="Kellner H."/>
            <person name="Castanera R."/>
            <person name="Alfaro M."/>
            <person name="Ramirez L."/>
            <person name="Pisabarro A.G."/>
            <person name="Kuo A."/>
            <person name="Tritt A."/>
            <person name="Lipzen A."/>
            <person name="He G."/>
            <person name="Yan M."/>
            <person name="Ng V."/>
            <person name="Cullen D."/>
            <person name="Martin F."/>
            <person name="Rosso M.-N."/>
            <person name="Henrissat B."/>
            <person name="Hibbett D."/>
            <person name="Martinez A.T."/>
            <person name="Grigoriev I.V."/>
        </authorList>
    </citation>
    <scope>NUCLEOTIDE SEQUENCE</scope>
    <source>
        <strain evidence="2">AH 44721</strain>
    </source>
</reference>
<gene>
    <name evidence="2" type="ORF">CPB84DRAFT_1843831</name>
</gene>
<evidence type="ECO:0000313" key="2">
    <source>
        <dbReference type="EMBL" id="KAF8907609.1"/>
    </source>
</evidence>
<dbReference type="AlphaFoldDB" id="A0A9P5NX80"/>
<evidence type="ECO:0000256" key="1">
    <source>
        <dbReference type="SAM" id="MobiDB-lite"/>
    </source>
</evidence>
<proteinExistence type="predicted"/>
<comment type="caution">
    <text evidence="2">The sequence shown here is derived from an EMBL/GenBank/DDBJ whole genome shotgun (WGS) entry which is preliminary data.</text>
</comment>